<proteinExistence type="predicted"/>
<dbReference type="PANTHER" id="PTHR37946:SF1">
    <property type="entry name" value="SLL1969 PROTEIN"/>
    <property type="match status" value="1"/>
</dbReference>
<reference evidence="3 4" key="1">
    <citation type="submission" date="2019-10" db="EMBL/GenBank/DDBJ databases">
        <title>Nocardia macrotermitis sp. nov. and Nocardia aurantia sp. nov., isolated from the gut of fungus growing-termite Macrotermes natalensis.</title>
        <authorList>
            <person name="Benndorf R."/>
            <person name="Schwitalla J."/>
            <person name="Martin K."/>
            <person name="De Beer W."/>
            <person name="Kaster A.-K."/>
            <person name="Vollmers J."/>
            <person name="Poulsen M."/>
            <person name="Beemelmanns C."/>
        </authorList>
    </citation>
    <scope>NUCLEOTIDE SEQUENCE [LARGE SCALE GENOMIC DNA]</scope>
    <source>
        <strain evidence="3 4">RB56</strain>
    </source>
</reference>
<keyword evidence="4" id="KW-1185">Reference proteome</keyword>
<sequence>MSRTAGPLAALVCAAVSALVATAPASAADPLPPGVNDFACRPAPAHPDPVVLVHGSGTDAQRSFSVLAPALRDDGYCVFTANLGRAQMPGAPVSGSDAVRGWPGLGPIGAALAGRTVYGVADITGTAAELAGLVDTVRSGTGAEHVALVGHSTGGTVIRQYLSTHPGTARTVVTLGTPYRGSTYAGLPGRYPDLAQLGMDGPHIAAQVFGTAGVQQTAGSPLLARLNAGGESRPGVRLTAIASRTDEVITPPETALLAAPTADDRDIWLQDGCPFRPIDHNGLLADPRAVALVAAALADEPADPSC</sequence>
<gene>
    <name evidence="3" type="ORF">NRB56_68470</name>
</gene>
<evidence type="ECO:0000259" key="2">
    <source>
        <dbReference type="Pfam" id="PF00561"/>
    </source>
</evidence>
<comment type="caution">
    <text evidence="3">The sequence shown here is derived from an EMBL/GenBank/DDBJ whole genome shotgun (WGS) entry which is preliminary data.</text>
</comment>
<accession>A0A7K0DZK9</accession>
<dbReference type="InterPro" id="IPR000073">
    <property type="entry name" value="AB_hydrolase_1"/>
</dbReference>
<feature type="signal peptide" evidence="1">
    <location>
        <begin position="1"/>
        <end position="27"/>
    </location>
</feature>
<dbReference type="SUPFAM" id="SSF53474">
    <property type="entry name" value="alpha/beta-Hydrolases"/>
    <property type="match status" value="1"/>
</dbReference>
<dbReference type="AlphaFoldDB" id="A0A7K0DZK9"/>
<dbReference type="EMBL" id="WEGI01000017">
    <property type="protein sequence ID" value="MQY31239.1"/>
    <property type="molecule type" value="Genomic_DNA"/>
</dbReference>
<dbReference type="InterPro" id="IPR029058">
    <property type="entry name" value="AB_hydrolase_fold"/>
</dbReference>
<name>A0A7K0DZK9_9NOCA</name>
<evidence type="ECO:0000313" key="4">
    <source>
        <dbReference type="Proteomes" id="UP000431401"/>
    </source>
</evidence>
<keyword evidence="1" id="KW-0732">Signal</keyword>
<evidence type="ECO:0000313" key="3">
    <source>
        <dbReference type="EMBL" id="MQY31239.1"/>
    </source>
</evidence>
<dbReference type="Proteomes" id="UP000431401">
    <property type="component" value="Unassembled WGS sequence"/>
</dbReference>
<feature type="chain" id="PRO_5029540298" description="AB hydrolase-1 domain-containing protein" evidence="1">
    <location>
        <begin position="28"/>
        <end position="306"/>
    </location>
</feature>
<dbReference type="Gene3D" id="3.40.50.1820">
    <property type="entry name" value="alpha/beta hydrolase"/>
    <property type="match status" value="1"/>
</dbReference>
<dbReference type="RefSeq" id="WP_319943943.1">
    <property type="nucleotide sequence ID" value="NZ_WEGI01000017.1"/>
</dbReference>
<dbReference type="PANTHER" id="PTHR37946">
    <property type="entry name" value="SLL1969 PROTEIN"/>
    <property type="match status" value="1"/>
</dbReference>
<dbReference type="Pfam" id="PF00561">
    <property type="entry name" value="Abhydrolase_1"/>
    <property type="match status" value="1"/>
</dbReference>
<dbReference type="GO" id="GO:0003824">
    <property type="term" value="F:catalytic activity"/>
    <property type="evidence" value="ECO:0007669"/>
    <property type="project" value="UniProtKB-ARBA"/>
</dbReference>
<feature type="domain" description="AB hydrolase-1" evidence="2">
    <location>
        <begin position="49"/>
        <end position="177"/>
    </location>
</feature>
<protein>
    <recommendedName>
        <fullName evidence="2">AB hydrolase-1 domain-containing protein</fullName>
    </recommendedName>
</protein>
<organism evidence="3 4">
    <name type="scientific">Nocardia aurantia</name>
    <dbReference type="NCBI Taxonomy" id="2585199"/>
    <lineage>
        <taxon>Bacteria</taxon>
        <taxon>Bacillati</taxon>
        <taxon>Actinomycetota</taxon>
        <taxon>Actinomycetes</taxon>
        <taxon>Mycobacteriales</taxon>
        <taxon>Nocardiaceae</taxon>
        <taxon>Nocardia</taxon>
    </lineage>
</organism>
<evidence type="ECO:0000256" key="1">
    <source>
        <dbReference type="SAM" id="SignalP"/>
    </source>
</evidence>